<evidence type="ECO:0000313" key="3">
    <source>
        <dbReference type="EMBL" id="AIG00397.1"/>
    </source>
</evidence>
<dbReference type="InterPro" id="IPR039374">
    <property type="entry name" value="SIP_fam"/>
</dbReference>
<dbReference type="EMBL" id="CP008849">
    <property type="protein sequence ID" value="AIG00397.1"/>
    <property type="molecule type" value="Genomic_DNA"/>
</dbReference>
<gene>
    <name evidence="3" type="ORF">EP13_17865</name>
</gene>
<dbReference type="InterPro" id="IPR017938">
    <property type="entry name" value="Riboflavin_synthase-like_b-brl"/>
</dbReference>
<sequence>MSKPIPRQATVIKSERLTPSIQRIVLGGQALQTFPATKAGAYVKLLFDTQGNPVTAIQQDSPMAMRTYTVRHFDNEKARITLDFVLHSESGVTGPASAWAMNAKEGDSIMLAGPGSSKGLAEQYDWVLFAGDLTALPSITNHLAALPEHVTGTAVIAIRHPDDKMALDKPKGVNIIWIDENHTSLHESLQKVQWQAGLPAAWVACEFSDMRAIRGWLTKEKQLPHEQVYISSYWKKGRSEDQHKIEKRQDSEAFAALA</sequence>
<dbReference type="Gene3D" id="2.40.30.10">
    <property type="entry name" value="Translation factors"/>
    <property type="match status" value="1"/>
</dbReference>
<dbReference type="GeneID" id="78256746"/>
<evidence type="ECO:0000259" key="2">
    <source>
        <dbReference type="PROSITE" id="PS51384"/>
    </source>
</evidence>
<proteinExistence type="inferred from homology"/>
<dbReference type="Gene3D" id="3.40.50.80">
    <property type="entry name" value="Nucleotide-binding domain of ferredoxin-NADP reductase (FNR) module"/>
    <property type="match status" value="1"/>
</dbReference>
<dbReference type="KEGG" id="aal:EP13_17865"/>
<dbReference type="PANTHER" id="PTHR30157:SF0">
    <property type="entry name" value="NADPH-DEPENDENT FERRIC-CHELATE REDUCTASE"/>
    <property type="match status" value="1"/>
</dbReference>
<dbReference type="PANTHER" id="PTHR30157">
    <property type="entry name" value="FERRIC REDUCTASE, NADPH-DEPENDENT"/>
    <property type="match status" value="1"/>
</dbReference>
<name>A0A075P3J8_9ALTE</name>
<dbReference type="InterPro" id="IPR039261">
    <property type="entry name" value="FNR_nucleotide-bd"/>
</dbReference>
<evidence type="ECO:0000256" key="1">
    <source>
        <dbReference type="ARBA" id="ARBA00035644"/>
    </source>
</evidence>
<dbReference type="InterPro" id="IPR007037">
    <property type="entry name" value="SIP_rossman_dom"/>
</dbReference>
<protein>
    <submittedName>
        <fullName evidence="3">Siderophore utilization protein</fullName>
    </submittedName>
</protein>
<comment type="similarity">
    <text evidence="1">Belongs to the SIP oxidoreductase family.</text>
</comment>
<dbReference type="AlphaFoldDB" id="A0A075P3J8"/>
<dbReference type="GO" id="GO:0016491">
    <property type="term" value="F:oxidoreductase activity"/>
    <property type="evidence" value="ECO:0007669"/>
    <property type="project" value="InterPro"/>
</dbReference>
<dbReference type="eggNOG" id="COG2375">
    <property type="taxonomic scope" value="Bacteria"/>
</dbReference>
<dbReference type="RefSeq" id="WP_044058394.1">
    <property type="nucleotide sequence ID" value="NZ_CBCSKJ010000004.1"/>
</dbReference>
<dbReference type="CDD" id="cd06193">
    <property type="entry name" value="siderophore_interacting"/>
    <property type="match status" value="1"/>
</dbReference>
<dbReference type="Pfam" id="PF04954">
    <property type="entry name" value="SIP"/>
    <property type="match status" value="1"/>
</dbReference>
<feature type="domain" description="FAD-binding FR-type" evidence="2">
    <location>
        <begin position="4"/>
        <end position="121"/>
    </location>
</feature>
<dbReference type="InterPro" id="IPR013113">
    <property type="entry name" value="SIP_FAD-bd"/>
</dbReference>
<accession>A0A075P3J8</accession>
<reference evidence="3 4" key="1">
    <citation type="submission" date="2014-06" db="EMBL/GenBank/DDBJ databases">
        <title>Genomes of Alteromonas australica, a world apart.</title>
        <authorList>
            <person name="Gonzaga A."/>
            <person name="Lopez-Perez M."/>
            <person name="Rodriguez-Valera F."/>
        </authorList>
    </citation>
    <scope>NUCLEOTIDE SEQUENCE [LARGE SCALE GENOMIC DNA]</scope>
    <source>
        <strain evidence="3 4">H 17</strain>
    </source>
</reference>
<evidence type="ECO:0000313" key="4">
    <source>
        <dbReference type="Proteomes" id="UP000056090"/>
    </source>
</evidence>
<organism evidence="3 4">
    <name type="scientific">Alteromonas australica</name>
    <dbReference type="NCBI Taxonomy" id="589873"/>
    <lineage>
        <taxon>Bacteria</taxon>
        <taxon>Pseudomonadati</taxon>
        <taxon>Pseudomonadota</taxon>
        <taxon>Gammaproteobacteria</taxon>
        <taxon>Alteromonadales</taxon>
        <taxon>Alteromonadaceae</taxon>
        <taxon>Alteromonas/Salinimonas group</taxon>
        <taxon>Alteromonas</taxon>
    </lineage>
</organism>
<keyword evidence="4" id="KW-1185">Reference proteome</keyword>
<dbReference type="Pfam" id="PF08021">
    <property type="entry name" value="FAD_binding_9"/>
    <property type="match status" value="1"/>
</dbReference>
<dbReference type="InterPro" id="IPR017927">
    <property type="entry name" value="FAD-bd_FR_type"/>
</dbReference>
<dbReference type="PROSITE" id="PS51384">
    <property type="entry name" value="FAD_FR"/>
    <property type="match status" value="1"/>
</dbReference>
<dbReference type="Proteomes" id="UP000056090">
    <property type="component" value="Chromosome"/>
</dbReference>
<dbReference type="SUPFAM" id="SSF63380">
    <property type="entry name" value="Riboflavin synthase domain-like"/>
    <property type="match status" value="1"/>
</dbReference>